<dbReference type="GO" id="GO:0009098">
    <property type="term" value="P:L-leucine biosynthetic process"/>
    <property type="evidence" value="ECO:0007669"/>
    <property type="project" value="UniProtKB-UniRule"/>
</dbReference>
<evidence type="ECO:0000256" key="8">
    <source>
        <dbReference type="ARBA" id="ARBA00022723"/>
    </source>
</evidence>
<dbReference type="Pfam" id="PF00180">
    <property type="entry name" value="Iso_dh"/>
    <property type="match status" value="1"/>
</dbReference>
<dbReference type="FunFam" id="3.40.718.10:FF:000006">
    <property type="entry name" value="3-isopropylmalate dehydrogenase"/>
    <property type="match status" value="1"/>
</dbReference>
<evidence type="ECO:0000256" key="12">
    <source>
        <dbReference type="ARBA" id="ARBA00023211"/>
    </source>
</evidence>
<dbReference type="eggNOG" id="COG0473">
    <property type="taxonomic scope" value="Bacteria"/>
</dbReference>
<dbReference type="OrthoDB" id="9806254at2"/>
<sequence length="374" mass="40692">MEYKIALLSGDGIGPEVAKQAVNVLESVGKAFGHTFTFEEGLVGAIAIDKTGNPLPDETIKICLRGDAVLFGAIGDPKYDTNPDAKVRPEQGLLKLRKSLGLYTNVRPVKAYPTLLDKSPLKRNRIEGADMLIYRELTGGIYFGEKHLSEDGKQASDLCSYSEEEISRIARMAFEAAKLRRKKVTLVDKANVLETSRLWRRVVTKIAKEEYPQIELDFLFVDNAAMQMILDPRQFDVILTENMFGDIISDEASVIGGSIGLLASASVGDEHGLFEPIHGSYPQAKGKNIANPIASILSAALLLDYLGLNEEGNAVREAVDIALANGVVTSDLDEHSTYGTKAVGDYISVLIQSAEELVVNLNHQNISLGQSTII</sequence>
<organism evidence="17 18">
    <name type="scientific">Owenweeksia hongkongensis (strain DSM 17368 / CIP 108786 / JCM 12287 / NRRL B-23963 / UST20020801)</name>
    <dbReference type="NCBI Taxonomy" id="926562"/>
    <lineage>
        <taxon>Bacteria</taxon>
        <taxon>Pseudomonadati</taxon>
        <taxon>Bacteroidota</taxon>
        <taxon>Flavobacteriia</taxon>
        <taxon>Flavobacteriales</taxon>
        <taxon>Owenweeksiaceae</taxon>
        <taxon>Owenweeksia</taxon>
    </lineage>
</organism>
<dbReference type="Gene3D" id="3.40.718.10">
    <property type="entry name" value="Isopropylmalate Dehydrogenase"/>
    <property type="match status" value="1"/>
</dbReference>
<keyword evidence="6 14" id="KW-0432">Leucine biosynthesis</keyword>
<dbReference type="InterPro" id="IPR024084">
    <property type="entry name" value="IsoPropMal-DH-like_dom"/>
</dbReference>
<accession>G8R7R1</accession>
<dbReference type="UniPathway" id="UPA00048">
    <property type="reaction ID" value="UER00072"/>
</dbReference>
<dbReference type="NCBIfam" id="TIGR00169">
    <property type="entry name" value="leuB"/>
    <property type="match status" value="1"/>
</dbReference>
<feature type="binding site" evidence="14">
    <location>
        <position position="135"/>
    </location>
    <ligand>
        <name>substrate</name>
    </ligand>
</feature>
<keyword evidence="10 14" id="KW-0560">Oxidoreductase</keyword>
<feature type="binding site" evidence="14">
    <location>
        <position position="250"/>
    </location>
    <ligand>
        <name>Mg(2+)</name>
        <dbReference type="ChEBI" id="CHEBI:18420"/>
    </ligand>
</feature>
<comment type="subunit">
    <text evidence="5 14 15">Homodimer.</text>
</comment>
<evidence type="ECO:0000313" key="17">
    <source>
        <dbReference type="EMBL" id="AEV33442.1"/>
    </source>
</evidence>
<evidence type="ECO:0000256" key="15">
    <source>
        <dbReference type="RuleBase" id="RU004445"/>
    </source>
</evidence>
<dbReference type="InterPro" id="IPR019818">
    <property type="entry name" value="IsoCit/isopropylmalate_DH_CS"/>
</dbReference>
<evidence type="ECO:0000256" key="10">
    <source>
        <dbReference type="ARBA" id="ARBA00023002"/>
    </source>
</evidence>
<dbReference type="SUPFAM" id="SSF53659">
    <property type="entry name" value="Isocitrate/Isopropylmalate dehydrogenase-like"/>
    <property type="match status" value="1"/>
</dbReference>
<evidence type="ECO:0000313" key="18">
    <source>
        <dbReference type="Proteomes" id="UP000005631"/>
    </source>
</evidence>
<feature type="binding site" evidence="14">
    <location>
        <position position="107"/>
    </location>
    <ligand>
        <name>substrate</name>
    </ligand>
</feature>
<dbReference type="PANTHER" id="PTHR42979">
    <property type="entry name" value="3-ISOPROPYLMALATE DEHYDROGENASE"/>
    <property type="match status" value="1"/>
</dbReference>
<comment type="cofactor">
    <cofactor evidence="14 15">
        <name>Mg(2+)</name>
        <dbReference type="ChEBI" id="CHEBI:18420"/>
    </cofactor>
    <cofactor evidence="14 15">
        <name>Mn(2+)</name>
        <dbReference type="ChEBI" id="CHEBI:29035"/>
    </cofactor>
    <text evidence="14 15">Binds 1 Mg(2+) or Mn(2+) ion per subunit.</text>
</comment>
<proteinExistence type="inferred from homology"/>
<keyword evidence="7 14" id="KW-0028">Amino-acid biosynthesis</keyword>
<dbReference type="InterPro" id="IPR004429">
    <property type="entry name" value="Isopropylmalate_DH"/>
</dbReference>
<keyword evidence="13 14" id="KW-0100">Branched-chain amino acid biosynthesis</keyword>
<evidence type="ECO:0000256" key="11">
    <source>
        <dbReference type="ARBA" id="ARBA00023027"/>
    </source>
</evidence>
<feature type="binding site" evidence="14">
    <location>
        <position position="246"/>
    </location>
    <ligand>
        <name>Mg(2+)</name>
        <dbReference type="ChEBI" id="CHEBI:18420"/>
    </ligand>
</feature>
<comment type="caution">
    <text evidence="14">Lacks conserved residue(s) required for the propagation of feature annotation.</text>
</comment>
<dbReference type="KEGG" id="oho:Oweho_2472"/>
<dbReference type="AlphaFoldDB" id="G8R7R1"/>
<comment type="pathway">
    <text evidence="3 14 15">Amino-acid biosynthesis; L-leucine biosynthesis; L-leucine from 3-methyl-2-oxobutanoate: step 3/4.</text>
</comment>
<comment type="function">
    <text evidence="14 15">Catalyzes the oxidation of 3-carboxy-2-hydroxy-4-methylpentanoate (3-isopropylmalate) to 3-carboxy-4-methyl-2-oxopentanoate. The product decarboxylates to 4-methyl-2 oxopentanoate.</text>
</comment>
<dbReference type="RefSeq" id="WP_014202791.1">
    <property type="nucleotide sequence ID" value="NC_016599.1"/>
</dbReference>
<evidence type="ECO:0000256" key="7">
    <source>
        <dbReference type="ARBA" id="ARBA00022605"/>
    </source>
</evidence>
<comment type="similarity">
    <text evidence="4 14">Belongs to the isocitrate and isopropylmalate dehydrogenases family. LeuB type 1 subfamily.</text>
</comment>
<keyword evidence="8 14" id="KW-0479">Metal-binding</keyword>
<dbReference type="SMART" id="SM01329">
    <property type="entry name" value="Iso_dh"/>
    <property type="match status" value="1"/>
</dbReference>
<name>G8R7R1_OWEHD</name>
<keyword evidence="18" id="KW-1185">Reference proteome</keyword>
<comment type="cofactor">
    <cofactor evidence="2">
        <name>Mn(2+)</name>
        <dbReference type="ChEBI" id="CHEBI:29035"/>
    </cofactor>
</comment>
<evidence type="ECO:0000259" key="16">
    <source>
        <dbReference type="SMART" id="SM01329"/>
    </source>
</evidence>
<protein>
    <recommendedName>
        <fullName evidence="14">3-isopropylmalate dehydrogenase</fullName>
        <ecNumber evidence="14">1.1.1.85</ecNumber>
    </recommendedName>
    <alternativeName>
        <fullName evidence="14">3-IPM-DH</fullName>
    </alternativeName>
    <alternativeName>
        <fullName evidence="14">Beta-IPM dehydrogenase</fullName>
        <shortName evidence="14">IMDH</shortName>
    </alternativeName>
</protein>
<dbReference type="STRING" id="926562.Oweho_2472"/>
<feature type="site" description="Important for catalysis" evidence="14">
    <location>
        <position position="142"/>
    </location>
</feature>
<keyword evidence="12 14" id="KW-0464">Manganese</keyword>
<dbReference type="PANTHER" id="PTHR42979:SF1">
    <property type="entry name" value="3-ISOPROPYLMALATE DEHYDROGENASE"/>
    <property type="match status" value="1"/>
</dbReference>
<evidence type="ECO:0000256" key="13">
    <source>
        <dbReference type="ARBA" id="ARBA00023304"/>
    </source>
</evidence>
<gene>
    <name evidence="14" type="primary">leuB</name>
    <name evidence="17" type="ordered locus">Oweho_2472</name>
</gene>
<dbReference type="EMBL" id="CP003156">
    <property type="protein sequence ID" value="AEV33442.1"/>
    <property type="molecule type" value="Genomic_DNA"/>
</dbReference>
<evidence type="ECO:0000256" key="3">
    <source>
        <dbReference type="ARBA" id="ARBA00004762"/>
    </source>
</evidence>
<dbReference type="HOGENOM" id="CLU_031953_0_3_10"/>
<evidence type="ECO:0000256" key="6">
    <source>
        <dbReference type="ARBA" id="ARBA00022430"/>
    </source>
</evidence>
<feature type="site" description="Important for catalysis" evidence="14">
    <location>
        <position position="189"/>
    </location>
</feature>
<keyword evidence="11 14" id="KW-0520">NAD</keyword>
<dbReference type="GO" id="GO:0051287">
    <property type="term" value="F:NAD binding"/>
    <property type="evidence" value="ECO:0007669"/>
    <property type="project" value="InterPro"/>
</dbReference>
<keyword evidence="9 14" id="KW-0460">Magnesium</keyword>
<evidence type="ECO:0000256" key="14">
    <source>
        <dbReference type="HAMAP-Rule" id="MF_01033"/>
    </source>
</evidence>
<dbReference type="HAMAP" id="MF_01033">
    <property type="entry name" value="LeuB_type1"/>
    <property type="match status" value="1"/>
</dbReference>
<keyword evidence="14" id="KW-0963">Cytoplasm</keyword>
<dbReference type="GO" id="GO:0005829">
    <property type="term" value="C:cytosol"/>
    <property type="evidence" value="ECO:0007669"/>
    <property type="project" value="TreeGrafter"/>
</dbReference>
<evidence type="ECO:0000256" key="2">
    <source>
        <dbReference type="ARBA" id="ARBA00001936"/>
    </source>
</evidence>
<reference evidence="17 18" key="1">
    <citation type="journal article" date="2012" name="Stand. Genomic Sci.">
        <title>Genome sequence of the orange-pigmented seawater bacterium Owenweeksia hongkongensis type strain (UST20020801(T)).</title>
        <authorList>
            <person name="Riedel T."/>
            <person name="Held B."/>
            <person name="Nolan M."/>
            <person name="Lucas S."/>
            <person name="Lapidus A."/>
            <person name="Tice H."/>
            <person name="Del Rio T.G."/>
            <person name="Cheng J.F."/>
            <person name="Han C."/>
            <person name="Tapia R."/>
            <person name="Goodwin L.A."/>
            <person name="Pitluck S."/>
            <person name="Liolios K."/>
            <person name="Mavromatis K."/>
            <person name="Pagani I."/>
            <person name="Ivanova N."/>
            <person name="Mikhailova N."/>
            <person name="Pati A."/>
            <person name="Chen A."/>
            <person name="Palaniappan K."/>
            <person name="Rohde M."/>
            <person name="Tindall B.J."/>
            <person name="Detter J.C."/>
            <person name="Goker M."/>
            <person name="Woyke T."/>
            <person name="Bristow J."/>
            <person name="Eisen J.A."/>
            <person name="Markowitz V."/>
            <person name="Hugenholtz P."/>
            <person name="Klenk H.P."/>
            <person name="Kyrpides N.C."/>
        </authorList>
    </citation>
    <scope>NUCLEOTIDE SEQUENCE</scope>
    <source>
        <strain evidence="18">DSM 17368 / JCM 12287 / NRRL B-23963</strain>
    </source>
</reference>
<evidence type="ECO:0000256" key="9">
    <source>
        <dbReference type="ARBA" id="ARBA00022842"/>
    </source>
</evidence>
<feature type="binding site" evidence="14">
    <location>
        <position position="97"/>
    </location>
    <ligand>
        <name>substrate</name>
    </ligand>
</feature>
<dbReference type="EC" id="1.1.1.85" evidence="14"/>
<feature type="domain" description="Isopropylmalate dehydrogenase-like" evidence="16">
    <location>
        <begin position="4"/>
        <end position="347"/>
    </location>
</feature>
<comment type="catalytic activity">
    <reaction evidence="1 14 15">
        <text>(2R,3S)-3-isopropylmalate + NAD(+) = 4-methyl-2-oxopentanoate + CO2 + NADH</text>
        <dbReference type="Rhea" id="RHEA:32271"/>
        <dbReference type="ChEBI" id="CHEBI:16526"/>
        <dbReference type="ChEBI" id="CHEBI:17865"/>
        <dbReference type="ChEBI" id="CHEBI:35121"/>
        <dbReference type="ChEBI" id="CHEBI:57540"/>
        <dbReference type="ChEBI" id="CHEBI:57945"/>
        <dbReference type="EC" id="1.1.1.85"/>
    </reaction>
</comment>
<dbReference type="Proteomes" id="UP000005631">
    <property type="component" value="Chromosome"/>
</dbReference>
<dbReference type="GO" id="GO:0003862">
    <property type="term" value="F:3-isopropylmalate dehydrogenase activity"/>
    <property type="evidence" value="ECO:0007669"/>
    <property type="project" value="UniProtKB-UniRule"/>
</dbReference>
<dbReference type="PROSITE" id="PS00470">
    <property type="entry name" value="IDH_IMDH"/>
    <property type="match status" value="1"/>
</dbReference>
<evidence type="ECO:0000256" key="5">
    <source>
        <dbReference type="ARBA" id="ARBA00011738"/>
    </source>
</evidence>
<dbReference type="GO" id="GO:0000287">
    <property type="term" value="F:magnesium ion binding"/>
    <property type="evidence" value="ECO:0007669"/>
    <property type="project" value="InterPro"/>
</dbReference>
<evidence type="ECO:0000256" key="1">
    <source>
        <dbReference type="ARBA" id="ARBA00000624"/>
    </source>
</evidence>
<feature type="binding site" evidence="14">
    <location>
        <position position="222"/>
    </location>
    <ligand>
        <name>Mg(2+)</name>
        <dbReference type="ChEBI" id="CHEBI:18420"/>
    </ligand>
</feature>
<dbReference type="PATRIC" id="fig|926562.3.peg.2487"/>
<comment type="subcellular location">
    <subcellularLocation>
        <location evidence="14">Cytoplasm</location>
    </subcellularLocation>
</comment>
<feature type="binding site" evidence="14">
    <location>
        <position position="222"/>
    </location>
    <ligand>
        <name>substrate</name>
    </ligand>
</feature>
<evidence type="ECO:0000256" key="4">
    <source>
        <dbReference type="ARBA" id="ARBA00008319"/>
    </source>
</evidence>